<organism evidence="1">
    <name type="scientific">Citrobacter freundii</name>
    <dbReference type="NCBI Taxonomy" id="546"/>
    <lineage>
        <taxon>Bacteria</taxon>
        <taxon>Pseudomonadati</taxon>
        <taxon>Pseudomonadota</taxon>
        <taxon>Gammaproteobacteria</taxon>
        <taxon>Enterobacterales</taxon>
        <taxon>Enterobacteriaceae</taxon>
        <taxon>Citrobacter</taxon>
        <taxon>Citrobacter freundii complex</taxon>
    </lineage>
</organism>
<proteinExistence type="predicted"/>
<evidence type="ECO:0000313" key="1">
    <source>
        <dbReference type="EMBL" id="AKJ18886.1"/>
    </source>
</evidence>
<protein>
    <submittedName>
        <fullName evidence="1">Uncharacterized protein</fullName>
    </submittedName>
</protein>
<sequence length="50" mass="5716">MPQVHNTGPTARTYVLNFIVRIQTSKSMARSREWFPANRAALKVLIEDSL</sequence>
<name>A0A0G3AXZ9_CITFR</name>
<geneLocation type="plasmid" evidence="1">
    <name>pMRVIM0912</name>
</geneLocation>
<dbReference type="EMBL" id="KP975074">
    <property type="protein sequence ID" value="AKJ18886.1"/>
    <property type="molecule type" value="Genomic_DNA"/>
</dbReference>
<reference evidence="1" key="1">
    <citation type="submission" date="2015-03" db="EMBL/GenBank/DDBJ databases">
        <title>Allelic Variants of blaVIM Reside on Diverse Mobile Genetic Elements in Gram-negative Clinical Isolates from the USA.</title>
        <authorList>
            <person name="McGann P."/>
            <person name="Snesrud E."/>
            <person name="Ong A.C."/>
            <person name="Clifford R."/>
            <person name="Kwak Y.I."/>
            <person name="Steele E.D."/>
            <person name="Rabinowitz R."/>
            <person name="Waterman P.E."/>
            <person name="Lesho E."/>
        </authorList>
    </citation>
    <scope>NUCLEOTIDE SEQUENCE</scope>
    <source>
        <strain evidence="1">MRSN11938</strain>
        <plasmid evidence="1">pMRVIM0912</plasmid>
    </source>
</reference>
<accession>A0A0G3AXZ9</accession>
<dbReference type="AlphaFoldDB" id="A0A0G3AXZ9"/>
<keyword evidence="1" id="KW-0614">Plasmid</keyword>